<reference evidence="4" key="1">
    <citation type="submission" date="2018-05" db="EMBL/GenBank/DDBJ databases">
        <authorList>
            <person name="Li X."/>
        </authorList>
    </citation>
    <scope>NUCLEOTIDE SEQUENCE [LARGE SCALE GENOMIC DNA]</scope>
    <source>
        <strain evidence="4">HKS-05</strain>
    </source>
</reference>
<dbReference type="EMBL" id="QFYP01000001">
    <property type="protein sequence ID" value="RAK60617.1"/>
    <property type="molecule type" value="Genomic_DNA"/>
</dbReference>
<dbReference type="RefSeq" id="WP_111457910.1">
    <property type="nucleotide sequence ID" value="NZ_QFYP01000001.1"/>
</dbReference>
<keyword evidence="2" id="KW-0812">Transmembrane</keyword>
<sequence>MAEMSSRRTSPWMAFCAGAVVMLAIVLAWWALSAGRRAADRVTLIAPIPRPSDLRVPHLPSGPKLPNPPMPVPK</sequence>
<comment type="caution">
    <text evidence="3">The sequence shown here is derived from an EMBL/GenBank/DDBJ whole genome shotgun (WGS) entry which is preliminary data.</text>
</comment>
<dbReference type="Proteomes" id="UP000249842">
    <property type="component" value="Unassembled WGS sequence"/>
</dbReference>
<dbReference type="AlphaFoldDB" id="A0A328B1D5"/>
<organism evidence="3 4">
    <name type="scientific">Phenylobacterium hankyongense</name>
    <dbReference type="NCBI Taxonomy" id="1813876"/>
    <lineage>
        <taxon>Bacteria</taxon>
        <taxon>Pseudomonadati</taxon>
        <taxon>Pseudomonadota</taxon>
        <taxon>Alphaproteobacteria</taxon>
        <taxon>Caulobacterales</taxon>
        <taxon>Caulobacteraceae</taxon>
        <taxon>Phenylobacterium</taxon>
    </lineage>
</organism>
<proteinExistence type="predicted"/>
<feature type="region of interest" description="Disordered" evidence="1">
    <location>
        <begin position="50"/>
        <end position="74"/>
    </location>
</feature>
<name>A0A328B1D5_9CAUL</name>
<dbReference type="OrthoDB" id="5291895at2"/>
<gene>
    <name evidence="3" type="ORF">DJ021_12770</name>
</gene>
<evidence type="ECO:0000313" key="4">
    <source>
        <dbReference type="Proteomes" id="UP000249842"/>
    </source>
</evidence>
<evidence type="ECO:0000256" key="2">
    <source>
        <dbReference type="SAM" id="Phobius"/>
    </source>
</evidence>
<protein>
    <submittedName>
        <fullName evidence="3">Uncharacterized protein</fullName>
    </submittedName>
</protein>
<feature type="compositionally biased region" description="Pro residues" evidence="1">
    <location>
        <begin position="63"/>
        <end position="74"/>
    </location>
</feature>
<feature type="transmembrane region" description="Helical" evidence="2">
    <location>
        <begin position="12"/>
        <end position="32"/>
    </location>
</feature>
<keyword evidence="2" id="KW-1133">Transmembrane helix</keyword>
<keyword evidence="2" id="KW-0472">Membrane</keyword>
<evidence type="ECO:0000313" key="3">
    <source>
        <dbReference type="EMBL" id="RAK60617.1"/>
    </source>
</evidence>
<accession>A0A328B1D5</accession>
<evidence type="ECO:0000256" key="1">
    <source>
        <dbReference type="SAM" id="MobiDB-lite"/>
    </source>
</evidence>
<keyword evidence="4" id="KW-1185">Reference proteome</keyword>